<accession>A0A7M4E200</accession>
<dbReference type="AlphaFoldDB" id="A0A7M4E200"/>
<evidence type="ECO:0000313" key="2">
    <source>
        <dbReference type="Proteomes" id="UP000594220"/>
    </source>
</evidence>
<dbReference type="Ensembl" id="ENSCPRT00005003479.1">
    <property type="protein sequence ID" value="ENSCPRP00005002980.1"/>
    <property type="gene ID" value="ENSCPRG00005002174.1"/>
</dbReference>
<reference evidence="1" key="1">
    <citation type="submission" date="2025-08" db="UniProtKB">
        <authorList>
            <consortium name="Ensembl"/>
        </authorList>
    </citation>
    <scope>IDENTIFICATION</scope>
</reference>
<sequence length="64" mass="6671">IFLRAGGKKGILPISSWHLPPSAPPGNTATGACRSLPPPLPCCRHRHLWAVTVPPPGSEGTSHS</sequence>
<reference evidence="1" key="2">
    <citation type="submission" date="2025-09" db="UniProtKB">
        <authorList>
            <consortium name="Ensembl"/>
        </authorList>
    </citation>
    <scope>IDENTIFICATION</scope>
</reference>
<protein>
    <submittedName>
        <fullName evidence="1">Uncharacterized protein</fullName>
    </submittedName>
</protein>
<dbReference type="Proteomes" id="UP000594220">
    <property type="component" value="Unplaced"/>
</dbReference>
<organism evidence="1 2">
    <name type="scientific">Crocodylus porosus</name>
    <name type="common">Saltwater crocodile</name>
    <name type="synonym">Estuarine crocodile</name>
    <dbReference type="NCBI Taxonomy" id="8502"/>
    <lineage>
        <taxon>Eukaryota</taxon>
        <taxon>Metazoa</taxon>
        <taxon>Chordata</taxon>
        <taxon>Craniata</taxon>
        <taxon>Vertebrata</taxon>
        <taxon>Euteleostomi</taxon>
        <taxon>Archelosauria</taxon>
        <taxon>Archosauria</taxon>
        <taxon>Crocodylia</taxon>
        <taxon>Longirostres</taxon>
        <taxon>Crocodylidae</taxon>
        <taxon>Crocodylus</taxon>
    </lineage>
</organism>
<name>A0A7M4E200_CROPO</name>
<proteinExistence type="predicted"/>
<keyword evidence="2" id="KW-1185">Reference proteome</keyword>
<evidence type="ECO:0000313" key="1">
    <source>
        <dbReference type="Ensembl" id="ENSCPRP00005002980.1"/>
    </source>
</evidence>